<accession>A0ABU0JSZ9</accession>
<keyword evidence="13" id="KW-1185">Reference proteome</keyword>
<dbReference type="SUPFAM" id="SSF47384">
    <property type="entry name" value="Homodimeric domain of signal transducing histidine kinase"/>
    <property type="match status" value="1"/>
</dbReference>
<evidence type="ECO:0000256" key="7">
    <source>
        <dbReference type="ARBA" id="ARBA00022777"/>
    </source>
</evidence>
<comment type="caution">
    <text evidence="12">The sequence shown here is derived from an EMBL/GenBank/DDBJ whole genome shotgun (WGS) entry which is preliminary data.</text>
</comment>
<evidence type="ECO:0000256" key="3">
    <source>
        <dbReference type="ARBA" id="ARBA00012438"/>
    </source>
</evidence>
<reference evidence="12 13" key="1">
    <citation type="submission" date="2023-07" db="EMBL/GenBank/DDBJ databases">
        <title>Genomic Encyclopedia of Type Strains, Phase IV (KMG-IV): sequencing the most valuable type-strain genomes for metagenomic binning, comparative biology and taxonomic classification.</title>
        <authorList>
            <person name="Goeker M."/>
        </authorList>
    </citation>
    <scope>NUCLEOTIDE SEQUENCE [LARGE SCALE GENOMIC DNA]</scope>
    <source>
        <strain evidence="12 13">DSM 1400</strain>
    </source>
</reference>
<dbReference type="Pfam" id="PF00512">
    <property type="entry name" value="HisKA"/>
    <property type="match status" value="1"/>
</dbReference>
<dbReference type="InterPro" id="IPR036097">
    <property type="entry name" value="HisK_dim/P_sf"/>
</dbReference>
<evidence type="ECO:0000313" key="12">
    <source>
        <dbReference type="EMBL" id="MDQ0480228.1"/>
    </source>
</evidence>
<keyword evidence="8" id="KW-1133">Transmembrane helix</keyword>
<dbReference type="EMBL" id="JAUSWN010000016">
    <property type="protein sequence ID" value="MDQ0480228.1"/>
    <property type="molecule type" value="Genomic_DNA"/>
</dbReference>
<keyword evidence="6" id="KW-0812">Transmembrane</keyword>
<dbReference type="InterPro" id="IPR036890">
    <property type="entry name" value="HATPase_C_sf"/>
</dbReference>
<dbReference type="Gene3D" id="1.10.287.130">
    <property type="match status" value="1"/>
</dbReference>
<dbReference type="InterPro" id="IPR004358">
    <property type="entry name" value="Sig_transdc_His_kin-like_C"/>
</dbReference>
<dbReference type="PANTHER" id="PTHR45528:SF8">
    <property type="entry name" value="HISTIDINE KINASE"/>
    <property type="match status" value="1"/>
</dbReference>
<evidence type="ECO:0000256" key="1">
    <source>
        <dbReference type="ARBA" id="ARBA00000085"/>
    </source>
</evidence>
<dbReference type="RefSeq" id="WP_307356106.1">
    <property type="nucleotide sequence ID" value="NZ_BAAACJ010000055.1"/>
</dbReference>
<feature type="domain" description="Histidine kinase" evidence="11">
    <location>
        <begin position="85"/>
        <end position="302"/>
    </location>
</feature>
<evidence type="ECO:0000256" key="9">
    <source>
        <dbReference type="ARBA" id="ARBA00023012"/>
    </source>
</evidence>
<dbReference type="PANTHER" id="PTHR45528">
    <property type="entry name" value="SENSOR HISTIDINE KINASE CPXA"/>
    <property type="match status" value="1"/>
</dbReference>
<dbReference type="InterPro" id="IPR003594">
    <property type="entry name" value="HATPase_dom"/>
</dbReference>
<dbReference type="InterPro" id="IPR003661">
    <property type="entry name" value="HisK_dim/P_dom"/>
</dbReference>
<dbReference type="InterPro" id="IPR005467">
    <property type="entry name" value="His_kinase_dom"/>
</dbReference>
<evidence type="ECO:0000256" key="5">
    <source>
        <dbReference type="ARBA" id="ARBA00022679"/>
    </source>
</evidence>
<protein>
    <recommendedName>
        <fullName evidence="3">histidine kinase</fullName>
        <ecNumber evidence="3">2.7.13.3</ecNumber>
    </recommendedName>
</protein>
<organism evidence="12 13">
    <name type="scientific">Hathewaya limosa</name>
    <name type="common">Clostridium limosum</name>
    <dbReference type="NCBI Taxonomy" id="1536"/>
    <lineage>
        <taxon>Bacteria</taxon>
        <taxon>Bacillati</taxon>
        <taxon>Bacillota</taxon>
        <taxon>Clostridia</taxon>
        <taxon>Eubacteriales</taxon>
        <taxon>Clostridiaceae</taxon>
        <taxon>Hathewaya</taxon>
    </lineage>
</organism>
<keyword evidence="4" id="KW-0597">Phosphoprotein</keyword>
<dbReference type="SMART" id="SM00387">
    <property type="entry name" value="HATPase_c"/>
    <property type="match status" value="1"/>
</dbReference>
<dbReference type="Pfam" id="PF02518">
    <property type="entry name" value="HATPase_c"/>
    <property type="match status" value="1"/>
</dbReference>
<evidence type="ECO:0000256" key="6">
    <source>
        <dbReference type="ARBA" id="ARBA00022692"/>
    </source>
</evidence>
<dbReference type="CDD" id="cd00082">
    <property type="entry name" value="HisKA"/>
    <property type="match status" value="1"/>
</dbReference>
<evidence type="ECO:0000259" key="11">
    <source>
        <dbReference type="PROSITE" id="PS50109"/>
    </source>
</evidence>
<dbReference type="InterPro" id="IPR050398">
    <property type="entry name" value="HssS/ArlS-like"/>
</dbReference>
<dbReference type="EC" id="2.7.13.3" evidence="3"/>
<dbReference type="GO" id="GO:0016301">
    <property type="term" value="F:kinase activity"/>
    <property type="evidence" value="ECO:0007669"/>
    <property type="project" value="UniProtKB-KW"/>
</dbReference>
<evidence type="ECO:0000256" key="4">
    <source>
        <dbReference type="ARBA" id="ARBA00022553"/>
    </source>
</evidence>
<keyword evidence="10" id="KW-0472">Membrane</keyword>
<proteinExistence type="predicted"/>
<evidence type="ECO:0000256" key="10">
    <source>
        <dbReference type="ARBA" id="ARBA00023136"/>
    </source>
</evidence>
<comment type="subcellular location">
    <subcellularLocation>
        <location evidence="2">Membrane</location>
        <topology evidence="2">Multi-pass membrane protein</topology>
    </subcellularLocation>
</comment>
<sequence length="303" mass="35293">MIYILIITNIIVALLLLNEKIKTKIITKRLKNIIKEDSRERVKSCNLSTDKKELVKQINKFLDKYHEVSIDNKNFKEQHQKMISNISHDIRTPLTALMGYVDLLSDNLNSKEKYEEYLEIIKERGNVLKELMEEFFQMAKLECDDKEIIIERFNISEVVRQNIITFMNEINKKNIIPQINIGDEEIFVLGNKKGTNRIITNLISNSLKYGYEGNIIGIDLIKDSNWVEISIWDRGKGINKNEIPYIFDRLYTVEKSRNRKFQGSGLGLSIVKSLVENMNGDIKVESIPYEKTIFTVRLPISNT</sequence>
<dbReference type="Proteomes" id="UP001224418">
    <property type="component" value="Unassembled WGS sequence"/>
</dbReference>
<name>A0ABU0JSZ9_HATLI</name>
<evidence type="ECO:0000313" key="13">
    <source>
        <dbReference type="Proteomes" id="UP001224418"/>
    </source>
</evidence>
<keyword evidence="7 12" id="KW-0418">Kinase</keyword>
<dbReference type="PROSITE" id="PS50109">
    <property type="entry name" value="HIS_KIN"/>
    <property type="match status" value="1"/>
</dbReference>
<dbReference type="Gene3D" id="3.30.565.10">
    <property type="entry name" value="Histidine kinase-like ATPase, C-terminal domain"/>
    <property type="match status" value="1"/>
</dbReference>
<evidence type="ECO:0000256" key="8">
    <source>
        <dbReference type="ARBA" id="ARBA00022989"/>
    </source>
</evidence>
<dbReference type="SMART" id="SM00388">
    <property type="entry name" value="HisKA"/>
    <property type="match status" value="1"/>
</dbReference>
<gene>
    <name evidence="12" type="ORF">QOZ93_001976</name>
</gene>
<keyword evidence="9" id="KW-0902">Two-component regulatory system</keyword>
<keyword evidence="5" id="KW-0808">Transferase</keyword>
<dbReference type="PRINTS" id="PR00344">
    <property type="entry name" value="BCTRLSENSOR"/>
</dbReference>
<evidence type="ECO:0000256" key="2">
    <source>
        <dbReference type="ARBA" id="ARBA00004141"/>
    </source>
</evidence>
<dbReference type="SUPFAM" id="SSF55874">
    <property type="entry name" value="ATPase domain of HSP90 chaperone/DNA topoisomerase II/histidine kinase"/>
    <property type="match status" value="1"/>
</dbReference>
<comment type="catalytic activity">
    <reaction evidence="1">
        <text>ATP + protein L-histidine = ADP + protein N-phospho-L-histidine.</text>
        <dbReference type="EC" id="2.7.13.3"/>
    </reaction>
</comment>